<proteinExistence type="predicted"/>
<gene>
    <name evidence="1" type="ORF">METZ01_LOCUS325603</name>
</gene>
<reference evidence="1" key="1">
    <citation type="submission" date="2018-05" db="EMBL/GenBank/DDBJ databases">
        <authorList>
            <person name="Lanie J.A."/>
            <person name="Ng W.-L."/>
            <person name="Kazmierczak K.M."/>
            <person name="Andrzejewski T.M."/>
            <person name="Davidsen T.M."/>
            <person name="Wayne K.J."/>
            <person name="Tettelin H."/>
            <person name="Glass J.I."/>
            <person name="Rusch D."/>
            <person name="Podicherti R."/>
            <person name="Tsui H.-C.T."/>
            <person name="Winkler M.E."/>
        </authorList>
    </citation>
    <scope>NUCLEOTIDE SEQUENCE</scope>
</reference>
<organism evidence="1">
    <name type="scientific">marine metagenome</name>
    <dbReference type="NCBI Taxonomy" id="408172"/>
    <lineage>
        <taxon>unclassified sequences</taxon>
        <taxon>metagenomes</taxon>
        <taxon>ecological metagenomes</taxon>
    </lineage>
</organism>
<evidence type="ECO:0000313" key="1">
    <source>
        <dbReference type="EMBL" id="SVC72749.1"/>
    </source>
</evidence>
<name>A0A382PH66_9ZZZZ</name>
<protein>
    <submittedName>
        <fullName evidence="1">Uncharacterized protein</fullName>
    </submittedName>
</protein>
<sequence length="58" mass="6853">KTNLFIPKAYNKQSRNHKLLIVVDGWFLRQLSYLSLPFFNSLNCAVEVYSHLDNCHKK</sequence>
<feature type="non-terminal residue" evidence="1">
    <location>
        <position position="1"/>
    </location>
</feature>
<accession>A0A382PH66</accession>
<dbReference type="EMBL" id="UINC01107400">
    <property type="protein sequence ID" value="SVC72749.1"/>
    <property type="molecule type" value="Genomic_DNA"/>
</dbReference>
<dbReference type="AlphaFoldDB" id="A0A382PH66"/>